<dbReference type="Proteomes" id="UP000278673">
    <property type="component" value="Unassembled WGS sequence"/>
</dbReference>
<sequence length="438" mass="46675">MPRPGHGAGHPSHDGQIDGPGPLRAAFSGLTTRGRSFLAAGAAAVGCAYLLGQPDLLRVGALLMVLPVVSVLVLHRTRTRVTAARRLSPQRMPAGEQGRVHLLLSNDARLPSGVLMLQDHVPYVLGPKPRFVLDRIEPGGRREVTYRIRSDLRGRYPLGPLQLRLADPFGMVELTRSYGTHDTLTVLPGIEPLPPVRFGGLARGDGVGMRGSLASAGEDDLIPREYRHGDDLRRVHWRSTAHRGSLMVRREEQPRRARCTVLLDTRRAGYVMGGVAAPFERAVSAAASAISHLTRQGFEVRLLTDDGTQLPGPGTEVADPYELTGRLMDFLAVVDHSASLGFEPALAAQRAGSGELLLGFLGSVDPAQAGVLGRMAARAGGAAAFVVAGQLDPRIEGDRLTTLRNNGWTALAHHPGVPLGALWQQAAVEVSARGGGRS</sequence>
<protein>
    <submittedName>
        <fullName evidence="3">DUF58 domain-containing protein</fullName>
    </submittedName>
</protein>
<evidence type="ECO:0000259" key="2">
    <source>
        <dbReference type="Pfam" id="PF01882"/>
    </source>
</evidence>
<dbReference type="InterPro" id="IPR002881">
    <property type="entry name" value="DUF58"/>
</dbReference>
<name>A0A3M2L1U2_9ACTN</name>
<dbReference type="AlphaFoldDB" id="A0A3M2L1U2"/>
<feature type="domain" description="DUF58" evidence="2">
    <location>
        <begin position="224"/>
        <end position="297"/>
    </location>
</feature>
<dbReference type="EMBL" id="RFFJ01000254">
    <property type="protein sequence ID" value="RMI29775.1"/>
    <property type="molecule type" value="Genomic_DNA"/>
</dbReference>
<gene>
    <name evidence="3" type="ORF">EBN88_27225</name>
</gene>
<organism evidence="3 4">
    <name type="scientific">Streptomyces triticirhizae</name>
    <dbReference type="NCBI Taxonomy" id="2483353"/>
    <lineage>
        <taxon>Bacteria</taxon>
        <taxon>Bacillati</taxon>
        <taxon>Actinomycetota</taxon>
        <taxon>Actinomycetes</taxon>
        <taxon>Kitasatosporales</taxon>
        <taxon>Streptomycetaceae</taxon>
        <taxon>Streptomyces</taxon>
    </lineage>
</organism>
<dbReference type="PANTHER" id="PTHR34351:SF1">
    <property type="entry name" value="SLR1927 PROTEIN"/>
    <property type="match status" value="1"/>
</dbReference>
<accession>A0A3M2L1U2</accession>
<evidence type="ECO:0000256" key="1">
    <source>
        <dbReference type="SAM" id="MobiDB-lite"/>
    </source>
</evidence>
<proteinExistence type="predicted"/>
<reference evidence="3 4" key="1">
    <citation type="submission" date="2018-10" db="EMBL/GenBank/DDBJ databases">
        <title>Isolation, diversity and antifungal activity of actinobacteria from wheat.</title>
        <authorList>
            <person name="Han C."/>
        </authorList>
    </citation>
    <scope>NUCLEOTIDE SEQUENCE [LARGE SCALE GENOMIC DNA]</scope>
    <source>
        <strain evidence="3 4">NEAU-YY642</strain>
    </source>
</reference>
<feature type="region of interest" description="Disordered" evidence="1">
    <location>
        <begin position="1"/>
        <end position="25"/>
    </location>
</feature>
<keyword evidence="4" id="KW-1185">Reference proteome</keyword>
<comment type="caution">
    <text evidence="3">The sequence shown here is derived from an EMBL/GenBank/DDBJ whole genome shotgun (WGS) entry which is preliminary data.</text>
</comment>
<evidence type="ECO:0000313" key="3">
    <source>
        <dbReference type="EMBL" id="RMI29775.1"/>
    </source>
</evidence>
<dbReference type="PANTHER" id="PTHR34351">
    <property type="entry name" value="SLR1927 PROTEIN-RELATED"/>
    <property type="match status" value="1"/>
</dbReference>
<dbReference type="Pfam" id="PF01882">
    <property type="entry name" value="DUF58"/>
    <property type="match status" value="1"/>
</dbReference>
<evidence type="ECO:0000313" key="4">
    <source>
        <dbReference type="Proteomes" id="UP000278673"/>
    </source>
</evidence>